<dbReference type="EMBL" id="CP081135">
    <property type="protein sequence ID" value="UEL46732.1"/>
    <property type="molecule type" value="Genomic_DNA"/>
</dbReference>
<evidence type="ECO:0000256" key="3">
    <source>
        <dbReference type="ARBA" id="ARBA00022840"/>
    </source>
</evidence>
<dbReference type="InterPro" id="IPR052708">
    <property type="entry name" value="PxpC"/>
</dbReference>
<evidence type="ECO:0000256" key="1">
    <source>
        <dbReference type="ARBA" id="ARBA00022741"/>
    </source>
</evidence>
<evidence type="ECO:0000313" key="5">
    <source>
        <dbReference type="EMBL" id="UEL46732.1"/>
    </source>
</evidence>
<feature type="domain" description="Carboxyltransferase" evidence="4">
    <location>
        <begin position="24"/>
        <end position="302"/>
    </location>
</feature>
<dbReference type="KEGG" id="tem:JW646_13940"/>
<dbReference type="PANTHER" id="PTHR43309:SF5">
    <property type="entry name" value="5-OXOPROLINASE SUBUNIT C"/>
    <property type="match status" value="1"/>
</dbReference>
<dbReference type="SMART" id="SM00797">
    <property type="entry name" value="AHS2"/>
    <property type="match status" value="1"/>
</dbReference>
<dbReference type="PANTHER" id="PTHR43309">
    <property type="entry name" value="5-OXOPROLINASE SUBUNIT C"/>
    <property type="match status" value="1"/>
</dbReference>
<keyword evidence="6" id="KW-1185">Reference proteome</keyword>
<dbReference type="GO" id="GO:0016787">
    <property type="term" value="F:hydrolase activity"/>
    <property type="evidence" value="ECO:0007669"/>
    <property type="project" value="UniProtKB-KW"/>
</dbReference>
<evidence type="ECO:0000259" key="4">
    <source>
        <dbReference type="SMART" id="SM00797"/>
    </source>
</evidence>
<dbReference type="InterPro" id="IPR029000">
    <property type="entry name" value="Cyclophilin-like_dom_sf"/>
</dbReference>
<dbReference type="Gene3D" id="2.40.100.10">
    <property type="entry name" value="Cyclophilin-like"/>
    <property type="match status" value="1"/>
</dbReference>
<dbReference type="Pfam" id="PF02626">
    <property type="entry name" value="CT_A_B"/>
    <property type="match status" value="1"/>
</dbReference>
<accession>A0AAX2ZGB3</accession>
<dbReference type="SUPFAM" id="SSF50891">
    <property type="entry name" value="Cyclophilin-like"/>
    <property type="match status" value="1"/>
</dbReference>
<evidence type="ECO:0000313" key="6">
    <source>
        <dbReference type="Proteomes" id="UP001198983"/>
    </source>
</evidence>
<reference evidence="5 6" key="1">
    <citation type="journal article" date="2023" name="Int. J. Syst. Evol. Microbiol.">
        <title>Terrisporobacter hibernicus sp. nov., isolated from bovine faeces in Northern Ireland.</title>
        <authorList>
            <person name="Mitchell M."/>
            <person name="Nguyen S.V."/>
            <person name="Connor M."/>
            <person name="Fairley D.J."/>
            <person name="Donoghue O."/>
            <person name="Marshall H."/>
            <person name="Koolman L."/>
            <person name="McMullan G."/>
            <person name="Schaffer K.E."/>
            <person name="McGrath J.W."/>
            <person name="Fanning S."/>
        </authorList>
    </citation>
    <scope>NUCLEOTIDE SEQUENCE [LARGE SCALE GENOMIC DNA]</scope>
    <source>
        <strain evidence="5 6">MCA3</strain>
    </source>
</reference>
<evidence type="ECO:0000256" key="2">
    <source>
        <dbReference type="ARBA" id="ARBA00022801"/>
    </source>
</evidence>
<keyword evidence="1" id="KW-0547">Nucleotide-binding</keyword>
<dbReference type="InterPro" id="IPR003778">
    <property type="entry name" value="CT_A_B"/>
</dbReference>
<name>A0AAX2ZGB3_9FIRM</name>
<dbReference type="NCBIfam" id="TIGR00724">
    <property type="entry name" value="urea_amlyse_rel"/>
    <property type="match status" value="1"/>
</dbReference>
<protein>
    <submittedName>
        <fullName evidence="5">Biotin-dependent carboxyltransferase family protein</fullName>
    </submittedName>
</protein>
<keyword evidence="3" id="KW-0067">ATP-binding</keyword>
<sequence length="336" mass="37529">MGIEILQSGLYTSVQDFGRIGYQDAGFSVCGAMDKKSLAIGNILVDNQEDEAGLEITLIGPKIKFTEENFIAITGGDLKPKINGKSISMYKALFIKKDDILSFENSQTGARAYIAFCGGLKIDKVMGSKSTNVKCSLGGYKGRTLKEGDFIKFSSPKVYLENYLSRKLDFKLEEEKEVVVRVILGPQDDAFTQKGIYTFLNEKYEVTKEFDRMGCRLDGPIIEHETWADIISDGIVLGSIQVPSHGKPIIMLSDRQTTGGYTKIATVISVDIGKLAQRKTGDKIRFEEISVEKAQQLYRDEIKKIKELKKQINKPCIEVLNPRNTSKKIEILLNNK</sequence>
<gene>
    <name evidence="5" type="ORF">JW646_13940</name>
</gene>
<dbReference type="Proteomes" id="UP001198983">
    <property type="component" value="Chromosome"/>
</dbReference>
<proteinExistence type="predicted"/>
<dbReference type="AlphaFoldDB" id="A0AAX2ZGB3"/>
<dbReference type="GO" id="GO:0005524">
    <property type="term" value="F:ATP binding"/>
    <property type="evidence" value="ECO:0007669"/>
    <property type="project" value="UniProtKB-KW"/>
</dbReference>
<keyword evidence="2" id="KW-0378">Hydrolase</keyword>
<dbReference type="RefSeq" id="WP_148556211.1">
    <property type="nucleotide sequence ID" value="NZ_CP081135.1"/>
</dbReference>
<organism evidence="5 6">
    <name type="scientific">Terrisporobacter hibernicus</name>
    <dbReference type="NCBI Taxonomy" id="2813371"/>
    <lineage>
        <taxon>Bacteria</taxon>
        <taxon>Bacillati</taxon>
        <taxon>Bacillota</taxon>
        <taxon>Clostridia</taxon>
        <taxon>Peptostreptococcales</taxon>
        <taxon>Peptostreptococcaceae</taxon>
        <taxon>Terrisporobacter</taxon>
    </lineage>
</organism>